<comment type="caution">
    <text evidence="1">The sequence shown here is derived from an EMBL/GenBank/DDBJ whole genome shotgun (WGS) entry which is preliminary data.</text>
</comment>
<keyword evidence="2" id="KW-1185">Reference proteome</keyword>
<evidence type="ECO:0000313" key="2">
    <source>
        <dbReference type="Proteomes" id="UP001341840"/>
    </source>
</evidence>
<dbReference type="EMBL" id="JASCZI010032175">
    <property type="protein sequence ID" value="MED6127965.1"/>
    <property type="molecule type" value="Genomic_DNA"/>
</dbReference>
<reference evidence="1 2" key="1">
    <citation type="journal article" date="2023" name="Plants (Basel)">
        <title>Bridging the Gap: Combining Genomics and Transcriptomics Approaches to Understand Stylosanthes scabra, an Orphan Legume from the Brazilian Caatinga.</title>
        <authorList>
            <person name="Ferreira-Neto J.R.C."/>
            <person name="da Silva M.D."/>
            <person name="Binneck E."/>
            <person name="de Melo N.F."/>
            <person name="da Silva R.H."/>
            <person name="de Melo A.L.T.M."/>
            <person name="Pandolfi V."/>
            <person name="Bustamante F.O."/>
            <person name="Brasileiro-Vidal A.C."/>
            <person name="Benko-Iseppon A.M."/>
        </authorList>
    </citation>
    <scope>NUCLEOTIDE SEQUENCE [LARGE SCALE GENOMIC DNA]</scope>
    <source>
        <tissue evidence="1">Leaves</tissue>
    </source>
</reference>
<protein>
    <submittedName>
        <fullName evidence="1">Uncharacterized protein</fullName>
    </submittedName>
</protein>
<evidence type="ECO:0000313" key="1">
    <source>
        <dbReference type="EMBL" id="MED6127965.1"/>
    </source>
</evidence>
<name>A0ABU6RVG6_9FABA</name>
<dbReference type="Proteomes" id="UP001341840">
    <property type="component" value="Unassembled WGS sequence"/>
</dbReference>
<gene>
    <name evidence="1" type="ORF">PIB30_093121</name>
</gene>
<accession>A0ABU6RVG6</accession>
<sequence>MRLHGPIVQPHVSLGVFREVKAAIFVDRTTARWFGNRYNEPLVLNDKEFRTDLDCDTGINLSSLLTMFEIRLA</sequence>
<proteinExistence type="predicted"/>
<organism evidence="1 2">
    <name type="scientific">Stylosanthes scabra</name>
    <dbReference type="NCBI Taxonomy" id="79078"/>
    <lineage>
        <taxon>Eukaryota</taxon>
        <taxon>Viridiplantae</taxon>
        <taxon>Streptophyta</taxon>
        <taxon>Embryophyta</taxon>
        <taxon>Tracheophyta</taxon>
        <taxon>Spermatophyta</taxon>
        <taxon>Magnoliopsida</taxon>
        <taxon>eudicotyledons</taxon>
        <taxon>Gunneridae</taxon>
        <taxon>Pentapetalae</taxon>
        <taxon>rosids</taxon>
        <taxon>fabids</taxon>
        <taxon>Fabales</taxon>
        <taxon>Fabaceae</taxon>
        <taxon>Papilionoideae</taxon>
        <taxon>50 kb inversion clade</taxon>
        <taxon>dalbergioids sensu lato</taxon>
        <taxon>Dalbergieae</taxon>
        <taxon>Pterocarpus clade</taxon>
        <taxon>Stylosanthes</taxon>
    </lineage>
</organism>